<dbReference type="Gene3D" id="3.40.50.11350">
    <property type="match status" value="1"/>
</dbReference>
<evidence type="ECO:0000256" key="1">
    <source>
        <dbReference type="ARBA" id="ARBA00022676"/>
    </source>
</evidence>
<reference evidence="3" key="1">
    <citation type="submission" date="2021-01" db="EMBL/GenBank/DDBJ databases">
        <authorList>
            <person name="Corre E."/>
            <person name="Pelletier E."/>
            <person name="Niang G."/>
            <person name="Scheremetjew M."/>
            <person name="Finn R."/>
            <person name="Kale V."/>
            <person name="Holt S."/>
            <person name="Cochrane G."/>
            <person name="Meng A."/>
            <person name="Brown T."/>
            <person name="Cohen L."/>
        </authorList>
    </citation>
    <scope>NUCLEOTIDE SEQUENCE</scope>
    <source>
        <strain evidence="3">Grunow 1884</strain>
    </source>
</reference>
<dbReference type="PANTHER" id="PTHR11927:SF9">
    <property type="entry name" value="L-FUCOSYLTRANSFERASE"/>
    <property type="match status" value="1"/>
</dbReference>
<name>A0A7S2EVL0_TRICV</name>
<dbReference type="GO" id="GO:0008107">
    <property type="term" value="F:galactoside 2-alpha-L-fucosyltransferase activity"/>
    <property type="evidence" value="ECO:0007669"/>
    <property type="project" value="InterPro"/>
</dbReference>
<accession>A0A7S2EVL0</accession>
<evidence type="ECO:0000256" key="2">
    <source>
        <dbReference type="ARBA" id="ARBA00022679"/>
    </source>
</evidence>
<keyword evidence="2" id="KW-0808">Transferase</keyword>
<dbReference type="EMBL" id="HBGO01033581">
    <property type="protein sequence ID" value="CAD9358343.1"/>
    <property type="molecule type" value="Transcribed_RNA"/>
</dbReference>
<evidence type="ECO:0000313" key="3">
    <source>
        <dbReference type="EMBL" id="CAD9358343.1"/>
    </source>
</evidence>
<sequence>MGLMMSIDDRPARLCYQLPQPWKKGGDQYSNHMDRITGYFEGPFTATCPPGVVLAGQKFVKVHETGPGAYTPLDLDRVGDSDGVSLMGSYLQSYKYFEQILPSVKQIFTFNEDIQAAADTHLKNLVAGASPDAEPERVVGIHIRRGDQVSTDSVRRPIFRFPPDAFFAEAMSHFERAYRENGVVFVVTSDDLDWAHASKVFHRPNVRFSLFSKSVSDMDHNAALDLALLTSCDDIIMSLGTFGAWAGLLSGGSVIYYRDQLDMTNPAVQGHYNVEDLFPSDWISIGDDDLIAEKAVQ</sequence>
<gene>
    <name evidence="3" type="ORF">OSIN01602_LOCUS19376</name>
</gene>
<dbReference type="GO" id="GO:0005975">
    <property type="term" value="P:carbohydrate metabolic process"/>
    <property type="evidence" value="ECO:0007669"/>
    <property type="project" value="InterPro"/>
</dbReference>
<keyword evidence="1" id="KW-0328">Glycosyltransferase</keyword>
<dbReference type="PANTHER" id="PTHR11927">
    <property type="entry name" value="GALACTOSIDE 2-L-FUCOSYLTRANSFERASE"/>
    <property type="match status" value="1"/>
</dbReference>
<evidence type="ECO:0008006" key="4">
    <source>
        <dbReference type="Google" id="ProtNLM"/>
    </source>
</evidence>
<dbReference type="GO" id="GO:0016020">
    <property type="term" value="C:membrane"/>
    <property type="evidence" value="ECO:0007669"/>
    <property type="project" value="InterPro"/>
</dbReference>
<dbReference type="InterPro" id="IPR002516">
    <property type="entry name" value="Glyco_trans_11"/>
</dbReference>
<dbReference type="AlphaFoldDB" id="A0A7S2EVL0"/>
<organism evidence="3">
    <name type="scientific">Trieres chinensis</name>
    <name type="common">Marine centric diatom</name>
    <name type="synonym">Odontella sinensis</name>
    <dbReference type="NCBI Taxonomy" id="1514140"/>
    <lineage>
        <taxon>Eukaryota</taxon>
        <taxon>Sar</taxon>
        <taxon>Stramenopiles</taxon>
        <taxon>Ochrophyta</taxon>
        <taxon>Bacillariophyta</taxon>
        <taxon>Mediophyceae</taxon>
        <taxon>Biddulphiophycidae</taxon>
        <taxon>Eupodiscales</taxon>
        <taxon>Parodontellaceae</taxon>
        <taxon>Trieres</taxon>
    </lineage>
</organism>
<proteinExistence type="predicted"/>
<protein>
    <recommendedName>
        <fullName evidence="4">L-Fucosyltransferase</fullName>
    </recommendedName>
</protein>
<dbReference type="CDD" id="cd11301">
    <property type="entry name" value="Fut1_Fut2_like"/>
    <property type="match status" value="1"/>
</dbReference>
<dbReference type="Pfam" id="PF01531">
    <property type="entry name" value="Glyco_transf_11"/>
    <property type="match status" value="1"/>
</dbReference>